<dbReference type="OrthoDB" id="425014at2759"/>
<sequence>MDKEIECRIGKASSAFSKLYHKLWNSHDVSLKVKVDVYKSVDLTTLLDGAESWTLNRKHINLLDAFHMRCLRTISDIKLSGHIPNSEVLTRCNISDIEAILIKLQLRWSGHLLRMSDIRILKQLLFGQFPIRRSIRRPHLRFKDKLKDNLK</sequence>
<dbReference type="AlphaFoldDB" id="A0A0L8FMP5"/>
<protein>
    <submittedName>
        <fullName evidence="1">Uncharacterized protein</fullName>
    </submittedName>
</protein>
<evidence type="ECO:0000313" key="1">
    <source>
        <dbReference type="EMBL" id="KOF65964.1"/>
    </source>
</evidence>
<reference evidence="1" key="1">
    <citation type="submission" date="2015-07" db="EMBL/GenBank/DDBJ databases">
        <title>MeaNS - Measles Nucleotide Surveillance Program.</title>
        <authorList>
            <person name="Tran T."/>
            <person name="Druce J."/>
        </authorList>
    </citation>
    <scope>NUCLEOTIDE SEQUENCE</scope>
    <source>
        <strain evidence="1">UCB-OBI-ISO-001</strain>
        <tissue evidence="1">Gonad</tissue>
    </source>
</reference>
<proteinExistence type="predicted"/>
<dbReference type="STRING" id="37653.A0A0L8FMP5"/>
<organism evidence="1">
    <name type="scientific">Octopus bimaculoides</name>
    <name type="common">California two-spotted octopus</name>
    <dbReference type="NCBI Taxonomy" id="37653"/>
    <lineage>
        <taxon>Eukaryota</taxon>
        <taxon>Metazoa</taxon>
        <taxon>Spiralia</taxon>
        <taxon>Lophotrochozoa</taxon>
        <taxon>Mollusca</taxon>
        <taxon>Cephalopoda</taxon>
        <taxon>Coleoidea</taxon>
        <taxon>Octopodiformes</taxon>
        <taxon>Octopoda</taxon>
        <taxon>Incirrata</taxon>
        <taxon>Octopodidae</taxon>
        <taxon>Octopus</taxon>
    </lineage>
</organism>
<dbReference type="PANTHER" id="PTHR47027:SF20">
    <property type="entry name" value="REVERSE TRANSCRIPTASE-LIKE PROTEIN WITH RNA-DIRECTED DNA POLYMERASE DOMAIN"/>
    <property type="match status" value="1"/>
</dbReference>
<accession>A0A0L8FMP5</accession>
<dbReference type="PANTHER" id="PTHR47027">
    <property type="entry name" value="REVERSE TRANSCRIPTASE DOMAIN-CONTAINING PROTEIN"/>
    <property type="match status" value="1"/>
</dbReference>
<gene>
    <name evidence="1" type="ORF">OCBIM_22013903mg</name>
</gene>
<name>A0A0L8FMP5_OCTBM</name>
<dbReference type="EMBL" id="KQ428707">
    <property type="protein sequence ID" value="KOF65964.1"/>
    <property type="molecule type" value="Genomic_DNA"/>
</dbReference>